<comment type="catalytic activity">
    <reaction evidence="3">
        <text>5,6-dihydrouracil + H2O = 3-(carbamoylamino)propanoate + H(+)</text>
        <dbReference type="Rhea" id="RHEA:16121"/>
        <dbReference type="ChEBI" id="CHEBI:11892"/>
        <dbReference type="ChEBI" id="CHEBI:15377"/>
        <dbReference type="ChEBI" id="CHEBI:15378"/>
        <dbReference type="ChEBI" id="CHEBI:15901"/>
        <dbReference type="EC" id="3.5.2.2"/>
    </reaction>
</comment>
<organism evidence="6 7">
    <name type="scientific">Aromia moschata</name>
    <dbReference type="NCBI Taxonomy" id="1265417"/>
    <lineage>
        <taxon>Eukaryota</taxon>
        <taxon>Metazoa</taxon>
        <taxon>Ecdysozoa</taxon>
        <taxon>Arthropoda</taxon>
        <taxon>Hexapoda</taxon>
        <taxon>Insecta</taxon>
        <taxon>Pterygota</taxon>
        <taxon>Neoptera</taxon>
        <taxon>Endopterygota</taxon>
        <taxon>Coleoptera</taxon>
        <taxon>Polyphaga</taxon>
        <taxon>Cucujiformia</taxon>
        <taxon>Chrysomeloidea</taxon>
        <taxon>Cerambycidae</taxon>
        <taxon>Cerambycinae</taxon>
        <taxon>Callichromatini</taxon>
        <taxon>Aromia</taxon>
    </lineage>
</organism>
<comment type="cofactor">
    <cofactor evidence="1">
        <name>Zn(2+)</name>
        <dbReference type="ChEBI" id="CHEBI:29105"/>
    </cofactor>
</comment>
<dbReference type="InterPro" id="IPR006680">
    <property type="entry name" value="Amidohydro-rel"/>
</dbReference>
<dbReference type="GO" id="GO:0005829">
    <property type="term" value="C:cytosol"/>
    <property type="evidence" value="ECO:0007669"/>
    <property type="project" value="TreeGrafter"/>
</dbReference>
<evidence type="ECO:0000313" key="6">
    <source>
        <dbReference type="EMBL" id="KAJ8952353.1"/>
    </source>
</evidence>
<dbReference type="GO" id="GO:0004157">
    <property type="term" value="F:dihydropyrimidinase activity"/>
    <property type="evidence" value="ECO:0007669"/>
    <property type="project" value="UniProtKB-EC"/>
</dbReference>
<keyword evidence="7" id="KW-1185">Reference proteome</keyword>
<comment type="caution">
    <text evidence="6">The sequence shown here is derived from an EMBL/GenBank/DDBJ whole genome shotgun (WGS) entry which is preliminary data.</text>
</comment>
<comment type="similarity">
    <text evidence="2">Belongs to the metallo-dependent hydrolases superfamily. Hydantoinase/dihydropyrimidinase family.</text>
</comment>
<dbReference type="SUPFAM" id="SSF51556">
    <property type="entry name" value="Metallo-dependent hydrolases"/>
    <property type="match status" value="1"/>
</dbReference>
<evidence type="ECO:0000256" key="3">
    <source>
        <dbReference type="ARBA" id="ARBA00036696"/>
    </source>
</evidence>
<dbReference type="PANTHER" id="PTHR11647">
    <property type="entry name" value="HYDRANTOINASE/DIHYDROPYRIMIDINASE FAMILY MEMBER"/>
    <property type="match status" value="1"/>
</dbReference>
<dbReference type="InterPro" id="IPR032466">
    <property type="entry name" value="Metal_Hydrolase"/>
</dbReference>
<feature type="domain" description="Amidohydrolase-related" evidence="5">
    <location>
        <begin position="67"/>
        <end position="197"/>
    </location>
</feature>
<dbReference type="Pfam" id="PF01979">
    <property type="entry name" value="Amidohydro_1"/>
    <property type="match status" value="1"/>
</dbReference>
<dbReference type="EMBL" id="JAPWTK010000070">
    <property type="protein sequence ID" value="KAJ8952353.1"/>
    <property type="molecule type" value="Genomic_DNA"/>
</dbReference>
<dbReference type="Proteomes" id="UP001162162">
    <property type="component" value="Unassembled WGS sequence"/>
</dbReference>
<dbReference type="InterPro" id="IPR050378">
    <property type="entry name" value="Metallo-dep_Hydrolases_sf"/>
</dbReference>
<evidence type="ECO:0000313" key="7">
    <source>
        <dbReference type="Proteomes" id="UP001162162"/>
    </source>
</evidence>
<dbReference type="InterPro" id="IPR011059">
    <property type="entry name" value="Metal-dep_hydrolase_composite"/>
</dbReference>
<dbReference type="Gene3D" id="3.20.20.140">
    <property type="entry name" value="Metal-dependent hydrolases"/>
    <property type="match status" value="1"/>
</dbReference>
<reference evidence="6" key="1">
    <citation type="journal article" date="2023" name="Insect Mol. Biol.">
        <title>Genome sequencing provides insights into the evolution of gene families encoding plant cell wall-degrading enzymes in longhorned beetles.</title>
        <authorList>
            <person name="Shin N.R."/>
            <person name="Okamura Y."/>
            <person name="Kirsch R."/>
            <person name="Pauchet Y."/>
        </authorList>
    </citation>
    <scope>NUCLEOTIDE SEQUENCE</scope>
    <source>
        <strain evidence="6">AMC_N1</strain>
    </source>
</reference>
<protein>
    <recommendedName>
        <fullName evidence="4">dihydropyrimidinase</fullName>
        <ecNumber evidence="4">3.5.2.2</ecNumber>
    </recommendedName>
</protein>
<evidence type="ECO:0000256" key="1">
    <source>
        <dbReference type="ARBA" id="ARBA00001947"/>
    </source>
</evidence>
<dbReference type="PANTHER" id="PTHR11647:SF1">
    <property type="entry name" value="COLLAPSIN RESPONSE MEDIATOR PROTEIN"/>
    <property type="match status" value="1"/>
</dbReference>
<accession>A0AAV8YM93</accession>
<sequence>MSKSAALALDQACKSGTRVHGETLVAALGTDGSHYKNSCFHHSAGHVLSPPLRPDPTTPLSLMNFLAQDVLQVTGSDNCTFTKSQKELGKEDFTKIPNGVNGVEDRLSVIWEKGVHTGILDPTRFVAVTSTNAAKIFNLYPRKGCIAVGSDADIVIWNPLAVRTISAKTHHQAVDFNIFEGMQCHGVPEYVIVNGRVCVDEGQLRVVEGHGRFIETPVYPPYIYDPEKLASLKADKNGVEEEVDHLQKIHQGHRLRL</sequence>
<evidence type="ECO:0000256" key="2">
    <source>
        <dbReference type="ARBA" id="ARBA00008829"/>
    </source>
</evidence>
<dbReference type="GO" id="GO:0006208">
    <property type="term" value="P:pyrimidine nucleobase catabolic process"/>
    <property type="evidence" value="ECO:0007669"/>
    <property type="project" value="TreeGrafter"/>
</dbReference>
<dbReference type="AlphaFoldDB" id="A0AAV8YM93"/>
<name>A0AAV8YM93_9CUCU</name>
<gene>
    <name evidence="6" type="ORF">NQ318_017247</name>
</gene>
<dbReference type="FunFam" id="3.20.20.140:FF:000076">
    <property type="entry name" value="Dihydropyrimidinase like 2"/>
    <property type="match status" value="1"/>
</dbReference>
<dbReference type="SUPFAM" id="SSF51338">
    <property type="entry name" value="Composite domain of metallo-dependent hydrolases"/>
    <property type="match status" value="1"/>
</dbReference>
<evidence type="ECO:0000259" key="5">
    <source>
        <dbReference type="Pfam" id="PF01979"/>
    </source>
</evidence>
<evidence type="ECO:0000256" key="4">
    <source>
        <dbReference type="ARBA" id="ARBA00039113"/>
    </source>
</evidence>
<dbReference type="EC" id="3.5.2.2" evidence="4"/>
<proteinExistence type="inferred from homology"/>